<name>A0A2I1HQJ7_9GLOM</name>
<reference evidence="1 2" key="1">
    <citation type="submission" date="2015-10" db="EMBL/GenBank/DDBJ databases">
        <title>Genome analyses suggest a sexual origin of heterokaryosis in a supposedly ancient asexual fungus.</title>
        <authorList>
            <person name="Ropars J."/>
            <person name="Sedzielewska K."/>
            <person name="Noel J."/>
            <person name="Charron P."/>
            <person name="Farinelli L."/>
            <person name="Marton T."/>
            <person name="Kruger M."/>
            <person name="Pelin A."/>
            <person name="Brachmann A."/>
            <person name="Corradi N."/>
        </authorList>
    </citation>
    <scope>NUCLEOTIDE SEQUENCE [LARGE SCALE GENOMIC DNA]</scope>
    <source>
        <strain evidence="1 2">A4</strain>
    </source>
</reference>
<protein>
    <submittedName>
        <fullName evidence="1">Uncharacterized protein</fullName>
    </submittedName>
</protein>
<keyword evidence="2" id="KW-1185">Reference proteome</keyword>
<dbReference type="EMBL" id="LLXI01004987">
    <property type="protein sequence ID" value="PKY61142.1"/>
    <property type="molecule type" value="Genomic_DNA"/>
</dbReference>
<evidence type="ECO:0000313" key="2">
    <source>
        <dbReference type="Proteomes" id="UP000234323"/>
    </source>
</evidence>
<evidence type="ECO:0000313" key="1">
    <source>
        <dbReference type="EMBL" id="PKY61142.1"/>
    </source>
</evidence>
<dbReference type="VEuPathDB" id="FungiDB:RhiirA1_471076"/>
<feature type="non-terminal residue" evidence="1">
    <location>
        <position position="80"/>
    </location>
</feature>
<dbReference type="VEuPathDB" id="FungiDB:RhiirFUN_004842"/>
<comment type="caution">
    <text evidence="1">The sequence shown here is derived from an EMBL/GenBank/DDBJ whole genome shotgun (WGS) entry which is preliminary data.</text>
</comment>
<organism evidence="1 2">
    <name type="scientific">Rhizophagus irregularis</name>
    <dbReference type="NCBI Taxonomy" id="588596"/>
    <lineage>
        <taxon>Eukaryota</taxon>
        <taxon>Fungi</taxon>
        <taxon>Fungi incertae sedis</taxon>
        <taxon>Mucoromycota</taxon>
        <taxon>Glomeromycotina</taxon>
        <taxon>Glomeromycetes</taxon>
        <taxon>Glomerales</taxon>
        <taxon>Glomeraceae</taxon>
        <taxon>Rhizophagus</taxon>
    </lineage>
</organism>
<sequence length="80" mass="9220">MAFPKTAKGVRINSIIHSLNPLIIETAPKFRRLTNEMLEKIKFWTIEGKMGMPNQYNLLVASFPDKTINRKDLSNAIQKF</sequence>
<proteinExistence type="predicted"/>
<accession>A0A2I1HQJ7</accession>
<gene>
    <name evidence="1" type="ORF">RhiirA4_412890</name>
</gene>
<dbReference type="AlphaFoldDB" id="A0A2I1HQJ7"/>
<dbReference type="Proteomes" id="UP000234323">
    <property type="component" value="Unassembled WGS sequence"/>
</dbReference>